<dbReference type="EMBL" id="PP496413">
    <property type="protein sequence ID" value="WYV99146.1"/>
    <property type="molecule type" value="Genomic_DNA"/>
</dbReference>
<keyword evidence="1" id="KW-0436">Ligase</keyword>
<reference evidence="1 2" key="1">
    <citation type="submission" date="2024-03" db="EMBL/GenBank/DDBJ databases">
        <title>Isolation and characterization of a phage collection against Pseudomonas putida.</title>
        <authorList>
            <person name="Brauer A."/>
            <person name="Rosendahl S."/>
            <person name="Kangsep A."/>
            <person name="Rikberg R."/>
            <person name="Lewanczyk A.C."/>
            <person name="Horak R."/>
            <person name="Tamman H."/>
        </authorList>
    </citation>
    <scope>NUCLEOTIDE SEQUENCE [LARGE SCALE GENOMIC DNA]</scope>
</reference>
<dbReference type="Proteomes" id="UP001438490">
    <property type="component" value="Segment"/>
</dbReference>
<sequence length="300" mass="34320">MKLHLDMYQELIKAGLVKAKVDTETNRVIIKYARKVFYDKLWLKHPLLVEARGHVFDAVTGNLLVAPPTKIFNLGEYGTGESIPKDQLVSVVRKVNGFLACVTFIDGEMVVTTTGSLDSDFVHLARKHLEKLNWEAIGRPEGQTFHFEICDNDDPHIVTEIPGAYLIGQRSHNDLSSALEFHLNDTAYQIGAFRPGSFEAAWAAVLVMLDDVSHEGFMVRDFTTGETLVKLKSPHYLTKKFLMRMGNHKAREMFADPIKFKMTLDEEFYDVFDHIIKEFSCEAWLNFNDQDRRAVMEEFL</sequence>
<accession>A0AAX4MYU5</accession>
<evidence type="ECO:0000313" key="1">
    <source>
        <dbReference type="EMBL" id="WYV99146.1"/>
    </source>
</evidence>
<keyword evidence="2" id="KW-1185">Reference proteome</keyword>
<protein>
    <submittedName>
        <fullName evidence="1">RNA ligase and tail fiber protein attachment catalyst</fullName>
    </submittedName>
</protein>
<dbReference type="GO" id="GO:0016874">
    <property type="term" value="F:ligase activity"/>
    <property type="evidence" value="ECO:0007669"/>
    <property type="project" value="UniProtKB-KW"/>
</dbReference>
<name>A0AAX4MYU5_9CAUD</name>
<organism evidence="1 2">
    <name type="scientific">Pseudomonas phage vB_PpuM-Amme-3</name>
    <dbReference type="NCBI Taxonomy" id="3132617"/>
    <lineage>
        <taxon>Viruses</taxon>
        <taxon>Duplodnaviria</taxon>
        <taxon>Heunggongvirae</taxon>
        <taxon>Uroviricota</taxon>
        <taxon>Caudoviricetes</taxon>
        <taxon>Vandenendeviridae</taxon>
        <taxon>Gorskivirinae</taxon>
        <taxon>Tartuvirus</taxon>
        <taxon>Tartuvirus amme3</taxon>
    </lineage>
</organism>
<evidence type="ECO:0000313" key="2">
    <source>
        <dbReference type="Proteomes" id="UP001438490"/>
    </source>
</evidence>
<gene>
    <name evidence="1" type="ORF">Amme3_00150</name>
</gene>
<proteinExistence type="predicted"/>